<comment type="subcellular location">
    <subcellularLocation>
        <location evidence="1">Mitochondrion</location>
    </subcellularLocation>
</comment>
<keyword evidence="3 9" id="KW-0689">Ribosomal protein</keyword>
<evidence type="ECO:0000313" key="9">
    <source>
        <dbReference type="RefSeq" id="XP_015179927.1"/>
    </source>
</evidence>
<protein>
    <recommendedName>
        <fullName evidence="6">Large ribosomal subunit protein mL49</fullName>
    </recommendedName>
    <alternativeName>
        <fullName evidence="7">39S ribosomal protein L49, mitochondrial</fullName>
    </alternativeName>
</protein>
<evidence type="ECO:0000256" key="7">
    <source>
        <dbReference type="ARBA" id="ARBA00035545"/>
    </source>
</evidence>
<accession>A0ABM1II90</accession>
<dbReference type="GeneID" id="107068233"/>
<dbReference type="Proteomes" id="UP000694924">
    <property type="component" value="Unplaced"/>
</dbReference>
<evidence type="ECO:0000256" key="5">
    <source>
        <dbReference type="ARBA" id="ARBA00023274"/>
    </source>
</evidence>
<evidence type="ECO:0000313" key="8">
    <source>
        <dbReference type="Proteomes" id="UP000694924"/>
    </source>
</evidence>
<keyword evidence="5" id="KW-0687">Ribonucleoprotein</keyword>
<dbReference type="RefSeq" id="XP_015179927.1">
    <property type="nucleotide sequence ID" value="XM_015324441.1"/>
</dbReference>
<sequence>MAALRIFTRSCFSPIFHASTALQSMKHTFPTITEISKRWSSYKSSPIYKDPSHYTDYEISTDPVEWDYVKRLMKNKVIPKPTSTDQNLPSGWKPATAKPNDYPYFIQRTKNHMLPIYLARSFRGMRRITHVRKIQGDIWKLEEELKKHIEETKKRTVGSRVNEMVGEIKFRGDFVSCVKQWFLDKGF</sequence>
<evidence type="ECO:0000256" key="1">
    <source>
        <dbReference type="ARBA" id="ARBA00004173"/>
    </source>
</evidence>
<organism evidence="8 9">
    <name type="scientific">Polistes dominula</name>
    <name type="common">European paper wasp</name>
    <name type="synonym">Vespa dominula</name>
    <dbReference type="NCBI Taxonomy" id="743375"/>
    <lineage>
        <taxon>Eukaryota</taxon>
        <taxon>Metazoa</taxon>
        <taxon>Ecdysozoa</taxon>
        <taxon>Arthropoda</taxon>
        <taxon>Hexapoda</taxon>
        <taxon>Insecta</taxon>
        <taxon>Pterygota</taxon>
        <taxon>Neoptera</taxon>
        <taxon>Endopterygota</taxon>
        <taxon>Hymenoptera</taxon>
        <taxon>Apocrita</taxon>
        <taxon>Aculeata</taxon>
        <taxon>Vespoidea</taxon>
        <taxon>Vespidae</taxon>
        <taxon>Polistinae</taxon>
        <taxon>Polistini</taxon>
        <taxon>Polistes</taxon>
    </lineage>
</organism>
<dbReference type="PANTHER" id="PTHR13477">
    <property type="entry name" value="MITOCHONDRIAL 39S RIBOSOMAL PROTEIN L49"/>
    <property type="match status" value="1"/>
</dbReference>
<comment type="similarity">
    <text evidence="2">Belongs to the mitochondrion-specific ribosomal protein mL49 family.</text>
</comment>
<keyword evidence="8" id="KW-1185">Reference proteome</keyword>
<dbReference type="GO" id="GO:0005840">
    <property type="term" value="C:ribosome"/>
    <property type="evidence" value="ECO:0007669"/>
    <property type="project" value="UniProtKB-KW"/>
</dbReference>
<dbReference type="Gene3D" id="3.30.780.10">
    <property type="entry name" value="SUI1-like domain"/>
    <property type="match status" value="1"/>
</dbReference>
<evidence type="ECO:0000256" key="3">
    <source>
        <dbReference type="ARBA" id="ARBA00022980"/>
    </source>
</evidence>
<name>A0ABM1II90_POLDO</name>
<dbReference type="Pfam" id="PF05046">
    <property type="entry name" value="Img2"/>
    <property type="match status" value="1"/>
</dbReference>
<reference evidence="9" key="1">
    <citation type="submission" date="2025-08" db="UniProtKB">
        <authorList>
            <consortium name="RefSeq"/>
        </authorList>
    </citation>
    <scope>IDENTIFICATION</scope>
    <source>
        <tissue evidence="9">Whole body</tissue>
    </source>
</reference>
<keyword evidence="4" id="KW-0496">Mitochondrion</keyword>
<evidence type="ECO:0000256" key="4">
    <source>
        <dbReference type="ARBA" id="ARBA00023128"/>
    </source>
</evidence>
<evidence type="ECO:0000256" key="2">
    <source>
        <dbReference type="ARBA" id="ARBA00005677"/>
    </source>
</evidence>
<dbReference type="PANTHER" id="PTHR13477:SF0">
    <property type="entry name" value="LARGE RIBOSOMAL SUBUNIT PROTEIN ML49"/>
    <property type="match status" value="1"/>
</dbReference>
<dbReference type="InterPro" id="IPR007740">
    <property type="entry name" value="Ribosomal_mL49"/>
</dbReference>
<gene>
    <name evidence="9" type="primary">LOC107068233</name>
</gene>
<proteinExistence type="inferred from homology"/>
<evidence type="ECO:0000256" key="6">
    <source>
        <dbReference type="ARBA" id="ARBA00035191"/>
    </source>
</evidence>